<dbReference type="InterPro" id="IPR012337">
    <property type="entry name" value="RNaseH-like_sf"/>
</dbReference>
<reference evidence="3" key="1">
    <citation type="submission" date="2019-11" db="EMBL/GenBank/DDBJ databases">
        <authorList>
            <person name="Feng L."/>
        </authorList>
    </citation>
    <scope>NUCLEOTIDE SEQUENCE</scope>
    <source>
        <strain evidence="3">ChathewayiLFYP18</strain>
    </source>
</reference>
<gene>
    <name evidence="3" type="ORF">CHLFYP18_05166</name>
</gene>
<feature type="domain" description="Integrase catalytic" evidence="2">
    <location>
        <begin position="97"/>
        <end position="277"/>
    </location>
</feature>
<dbReference type="EMBL" id="CACRUH010000110">
    <property type="protein sequence ID" value="VYU84388.1"/>
    <property type="molecule type" value="Genomic_DNA"/>
</dbReference>
<dbReference type="GO" id="GO:0003676">
    <property type="term" value="F:nucleic acid binding"/>
    <property type="evidence" value="ECO:0007669"/>
    <property type="project" value="InterPro"/>
</dbReference>
<dbReference type="SUPFAM" id="SSF53098">
    <property type="entry name" value="Ribonuclease H-like"/>
    <property type="match status" value="1"/>
</dbReference>
<dbReference type="InterPro" id="IPR050900">
    <property type="entry name" value="Transposase_IS3/IS150/IS904"/>
</dbReference>
<dbReference type="Pfam" id="PF13276">
    <property type="entry name" value="HTH_21"/>
    <property type="match status" value="1"/>
</dbReference>
<dbReference type="PANTHER" id="PTHR46889:SF7">
    <property type="entry name" value="TRANSPOSASE FOR INSERTION SEQUENCE ELEMENT IS904"/>
    <property type="match status" value="1"/>
</dbReference>
<dbReference type="AlphaFoldDB" id="A0A6N3I6U1"/>
<dbReference type="InterPro" id="IPR001584">
    <property type="entry name" value="Integrase_cat-core"/>
</dbReference>
<evidence type="ECO:0000256" key="1">
    <source>
        <dbReference type="ARBA" id="ARBA00002286"/>
    </source>
</evidence>
<evidence type="ECO:0000313" key="3">
    <source>
        <dbReference type="EMBL" id="VYU84388.1"/>
    </source>
</evidence>
<sequence>MNDYTVSQLCRALKFPRSTYYKALVCVPSNRQKKYETFSKQVKQIYDESKQRYGAVKICRSLNDNGIVCSLKRVQRHMAAQGLRSVVVKKYNHHANQGTVPADKENILKRDFQAETINRKWCTDITYIHVLKEGWTYLASVIDLCSRKIIGYAYGTTMTAELAVQAVKNACLNVKDTKGIILHSDLGSQYTSQMFEDYLSKRGLVHSFSRKGNPYDNACIESFHSVLKKEEVYLHIYQDFKEARRAIFEYIESWYNRKRIHSAIDYMTPQQKEDEELKRVA</sequence>
<dbReference type="Gene3D" id="3.30.420.10">
    <property type="entry name" value="Ribonuclease H-like superfamily/Ribonuclease H"/>
    <property type="match status" value="1"/>
</dbReference>
<dbReference type="Pfam" id="PF13333">
    <property type="entry name" value="rve_2"/>
    <property type="match status" value="1"/>
</dbReference>
<dbReference type="GO" id="GO:0015074">
    <property type="term" value="P:DNA integration"/>
    <property type="evidence" value="ECO:0007669"/>
    <property type="project" value="InterPro"/>
</dbReference>
<dbReference type="PANTHER" id="PTHR46889">
    <property type="entry name" value="TRANSPOSASE INSF FOR INSERTION SEQUENCE IS3B-RELATED"/>
    <property type="match status" value="1"/>
</dbReference>
<name>A0A6N3I6U1_9FIRM</name>
<dbReference type="PROSITE" id="PS50994">
    <property type="entry name" value="INTEGRASE"/>
    <property type="match status" value="1"/>
</dbReference>
<protein>
    <submittedName>
        <fullName evidence="3">Integrase core domain protein</fullName>
    </submittedName>
</protein>
<dbReference type="Pfam" id="PF00665">
    <property type="entry name" value="rve"/>
    <property type="match status" value="1"/>
</dbReference>
<dbReference type="InterPro" id="IPR025948">
    <property type="entry name" value="HTH-like_dom"/>
</dbReference>
<accession>A0A6N3I6U1</accession>
<evidence type="ECO:0000259" key="2">
    <source>
        <dbReference type="PROSITE" id="PS50994"/>
    </source>
</evidence>
<dbReference type="InterPro" id="IPR036397">
    <property type="entry name" value="RNaseH_sf"/>
</dbReference>
<proteinExistence type="predicted"/>
<dbReference type="NCBIfam" id="NF033516">
    <property type="entry name" value="transpos_IS3"/>
    <property type="match status" value="1"/>
</dbReference>
<organism evidence="3">
    <name type="scientific">Hungatella hathewayi</name>
    <dbReference type="NCBI Taxonomy" id="154046"/>
    <lineage>
        <taxon>Bacteria</taxon>
        <taxon>Bacillati</taxon>
        <taxon>Bacillota</taxon>
        <taxon>Clostridia</taxon>
        <taxon>Lachnospirales</taxon>
        <taxon>Lachnospiraceae</taxon>
        <taxon>Hungatella</taxon>
    </lineage>
</organism>
<comment type="function">
    <text evidence="1">Involved in the transposition of the insertion sequence.</text>
</comment>
<dbReference type="InterPro" id="IPR048020">
    <property type="entry name" value="Transpos_IS3"/>
</dbReference>